<sequence>FRMQIYLNPNKTFSIPDSVVVSHDDIYYRLFQSIEGLNCSKCRSTGHDDLNAKEQEESSMVSNGIPTTNIGRNAKQQEMEIQALPEVNQNQLKITNTEPSTNKDNPDI</sequence>
<feature type="compositionally biased region" description="Polar residues" evidence="1">
    <location>
        <begin position="58"/>
        <end position="76"/>
    </location>
</feature>
<gene>
    <name evidence="2" type="ORF">HHI36_001207</name>
</gene>
<protein>
    <submittedName>
        <fullName evidence="2">Uncharacterized protein</fullName>
    </submittedName>
</protein>
<evidence type="ECO:0000256" key="1">
    <source>
        <dbReference type="SAM" id="MobiDB-lite"/>
    </source>
</evidence>
<keyword evidence="3" id="KW-1185">Reference proteome</keyword>
<reference evidence="2 3" key="1">
    <citation type="journal article" date="2021" name="BMC Biol.">
        <title>Horizontally acquired antibacterial genes associated with adaptive radiation of ladybird beetles.</title>
        <authorList>
            <person name="Li H.S."/>
            <person name="Tang X.F."/>
            <person name="Huang Y.H."/>
            <person name="Xu Z.Y."/>
            <person name="Chen M.L."/>
            <person name="Du X.Y."/>
            <person name="Qiu B.Y."/>
            <person name="Chen P.T."/>
            <person name="Zhang W."/>
            <person name="Slipinski A."/>
            <person name="Escalona H.E."/>
            <person name="Waterhouse R.M."/>
            <person name="Zwick A."/>
            <person name="Pang H."/>
        </authorList>
    </citation>
    <scope>NUCLEOTIDE SEQUENCE [LARGE SCALE GENOMIC DNA]</scope>
    <source>
        <strain evidence="2">SYSU2018</strain>
    </source>
</reference>
<feature type="region of interest" description="Disordered" evidence="1">
    <location>
        <begin position="52"/>
        <end position="108"/>
    </location>
</feature>
<proteinExistence type="predicted"/>
<evidence type="ECO:0000313" key="2">
    <source>
        <dbReference type="EMBL" id="KAL3286712.1"/>
    </source>
</evidence>
<accession>A0ABD2P7M3</accession>
<name>A0ABD2P7M3_9CUCU</name>
<evidence type="ECO:0000313" key="3">
    <source>
        <dbReference type="Proteomes" id="UP001516400"/>
    </source>
</evidence>
<feature type="compositionally biased region" description="Polar residues" evidence="1">
    <location>
        <begin position="87"/>
        <end position="108"/>
    </location>
</feature>
<dbReference type="AlphaFoldDB" id="A0ABD2P7M3"/>
<dbReference type="EMBL" id="JABFTP020000185">
    <property type="protein sequence ID" value="KAL3286712.1"/>
    <property type="molecule type" value="Genomic_DNA"/>
</dbReference>
<dbReference type="Proteomes" id="UP001516400">
    <property type="component" value="Unassembled WGS sequence"/>
</dbReference>
<feature type="non-terminal residue" evidence="2">
    <location>
        <position position="1"/>
    </location>
</feature>
<comment type="caution">
    <text evidence="2">The sequence shown here is derived from an EMBL/GenBank/DDBJ whole genome shotgun (WGS) entry which is preliminary data.</text>
</comment>
<organism evidence="2 3">
    <name type="scientific">Cryptolaemus montrouzieri</name>
    <dbReference type="NCBI Taxonomy" id="559131"/>
    <lineage>
        <taxon>Eukaryota</taxon>
        <taxon>Metazoa</taxon>
        <taxon>Ecdysozoa</taxon>
        <taxon>Arthropoda</taxon>
        <taxon>Hexapoda</taxon>
        <taxon>Insecta</taxon>
        <taxon>Pterygota</taxon>
        <taxon>Neoptera</taxon>
        <taxon>Endopterygota</taxon>
        <taxon>Coleoptera</taxon>
        <taxon>Polyphaga</taxon>
        <taxon>Cucujiformia</taxon>
        <taxon>Coccinelloidea</taxon>
        <taxon>Coccinellidae</taxon>
        <taxon>Scymninae</taxon>
        <taxon>Scymnini</taxon>
        <taxon>Cryptolaemus</taxon>
    </lineage>
</organism>